<accession>F8DAY3</accession>
<name>F8DAY3_HALXS</name>
<proteinExistence type="predicted"/>
<protein>
    <recommendedName>
        <fullName evidence="2">DUF7511 domain-containing protein</fullName>
    </recommendedName>
</protein>
<dbReference type="AlphaFoldDB" id="F8DAY3"/>
<dbReference type="Pfam" id="PF24351">
    <property type="entry name" value="DUF7511"/>
    <property type="match status" value="1"/>
</dbReference>
<dbReference type="eggNOG" id="arCOG07586">
    <property type="taxonomic scope" value="Archaea"/>
</dbReference>
<dbReference type="EMBL" id="CP002839">
    <property type="protein sequence ID" value="AEH38224.1"/>
    <property type="molecule type" value="Genomic_DNA"/>
</dbReference>
<evidence type="ECO:0000313" key="3">
    <source>
        <dbReference type="EMBL" id="AEH38224.1"/>
    </source>
</evidence>
<dbReference type="KEGG" id="hxa:Halxa_3615"/>
<reference evidence="3 4" key="1">
    <citation type="journal article" date="2012" name="Stand. Genomic Sci.">
        <title>Complete genome sequence of Halopiger xanaduensis type strain (SH-6(T)).</title>
        <authorList>
            <person name="Anderson I."/>
            <person name="Tindall B.J."/>
            <person name="Rohde M."/>
            <person name="Lucas S."/>
            <person name="Han J."/>
            <person name="Lapidus A."/>
            <person name="Cheng J.F."/>
            <person name="Goodwin L."/>
            <person name="Pitluck S."/>
            <person name="Peters L."/>
            <person name="Pati A."/>
            <person name="Mikhailova N."/>
            <person name="Pagani I."/>
            <person name="Teshima H."/>
            <person name="Han C."/>
            <person name="Tapia R."/>
            <person name="Land M."/>
            <person name="Woyke T."/>
            <person name="Klenk H.P."/>
            <person name="Kyrpides N."/>
            <person name="Ivanova N."/>
        </authorList>
    </citation>
    <scope>NUCLEOTIDE SEQUENCE [LARGE SCALE GENOMIC DNA]</scope>
    <source>
        <strain evidence="4">DSM 18323 / JCM 14033 / SH-6</strain>
    </source>
</reference>
<dbReference type="STRING" id="797210.Halxa_3615"/>
<organism evidence="3 4">
    <name type="scientific">Halopiger xanaduensis (strain DSM 18323 / JCM 14033 / SH-6)</name>
    <dbReference type="NCBI Taxonomy" id="797210"/>
    <lineage>
        <taxon>Archaea</taxon>
        <taxon>Methanobacteriati</taxon>
        <taxon>Methanobacteriota</taxon>
        <taxon>Stenosarchaea group</taxon>
        <taxon>Halobacteria</taxon>
        <taxon>Halobacteriales</taxon>
        <taxon>Natrialbaceae</taxon>
        <taxon>Halopiger</taxon>
    </lineage>
</organism>
<feature type="region of interest" description="Disordered" evidence="1">
    <location>
        <begin position="1"/>
        <end position="27"/>
    </location>
</feature>
<keyword evidence="4" id="KW-1185">Reference proteome</keyword>
<dbReference type="Proteomes" id="UP000006794">
    <property type="component" value="Chromosome"/>
</dbReference>
<sequence length="76" mass="8279">MANPTVACPPMSSDIDTDSRSSPTASSSIALECVVIENDDAPNECAVYPRDADRDELMTTWITAHDDAFVELESMR</sequence>
<gene>
    <name evidence="3" type="ordered locus">Halxa_3615</name>
</gene>
<feature type="domain" description="DUF7511" evidence="2">
    <location>
        <begin position="30"/>
        <end position="76"/>
    </location>
</feature>
<evidence type="ECO:0000256" key="1">
    <source>
        <dbReference type="SAM" id="MobiDB-lite"/>
    </source>
</evidence>
<dbReference type="HOGENOM" id="CLU_196455_2_0_2"/>
<dbReference type="InterPro" id="IPR055933">
    <property type="entry name" value="DUF7511"/>
</dbReference>
<evidence type="ECO:0000313" key="4">
    <source>
        <dbReference type="Proteomes" id="UP000006794"/>
    </source>
</evidence>
<evidence type="ECO:0000259" key="2">
    <source>
        <dbReference type="Pfam" id="PF24351"/>
    </source>
</evidence>